<organism evidence="1 2">
    <name type="scientific">Halobacillus litoralis</name>
    <dbReference type="NCBI Taxonomy" id="45668"/>
    <lineage>
        <taxon>Bacteria</taxon>
        <taxon>Bacillati</taxon>
        <taxon>Bacillota</taxon>
        <taxon>Bacilli</taxon>
        <taxon>Bacillales</taxon>
        <taxon>Bacillaceae</taxon>
        <taxon>Halobacillus</taxon>
    </lineage>
</organism>
<protein>
    <submittedName>
        <fullName evidence="1">Uncharacterized protein</fullName>
    </submittedName>
</protein>
<gene>
    <name evidence="1" type="ORF">HLI_16480</name>
</gene>
<dbReference type="KEGG" id="hli:HLI_16480"/>
<dbReference type="EMBL" id="CP026118">
    <property type="protein sequence ID" value="QAS53686.1"/>
    <property type="molecule type" value="Genomic_DNA"/>
</dbReference>
<proteinExistence type="predicted"/>
<reference evidence="1 2" key="1">
    <citation type="submission" date="2018-01" db="EMBL/GenBank/DDBJ databases">
        <title>The whole genome sequencing and assembly of Halobacillus litoralis ERB031 strain.</title>
        <authorList>
            <person name="Lee S.-J."/>
            <person name="Park M.-K."/>
            <person name="Kim J.-Y."/>
            <person name="Lee Y.-J."/>
            <person name="Yi H."/>
            <person name="Bahn Y.-S."/>
            <person name="Kim J.F."/>
            <person name="Lee D.-W."/>
        </authorList>
    </citation>
    <scope>NUCLEOTIDE SEQUENCE [LARGE SCALE GENOMIC DNA]</scope>
    <source>
        <strain evidence="1 2">ERB 031</strain>
    </source>
</reference>
<dbReference type="Proteomes" id="UP000287756">
    <property type="component" value="Chromosome"/>
</dbReference>
<evidence type="ECO:0000313" key="1">
    <source>
        <dbReference type="EMBL" id="QAS53686.1"/>
    </source>
</evidence>
<name>A0A410MGA1_9BACI</name>
<dbReference type="RefSeq" id="WP_128525954.1">
    <property type="nucleotide sequence ID" value="NZ_CANLVY010000001.1"/>
</dbReference>
<dbReference type="AlphaFoldDB" id="A0A410MGA1"/>
<accession>A0A410MGA1</accession>
<sequence length="84" mass="9541">MEKLVLDDEELSILARYSVRVDQTIVVEPLKRLTEDTVNRILEKNSTVKKVGIQASDLSSPLTFEGPYMFKRVNGILIFNRTAS</sequence>
<dbReference type="OrthoDB" id="2971809at2"/>
<evidence type="ECO:0000313" key="2">
    <source>
        <dbReference type="Proteomes" id="UP000287756"/>
    </source>
</evidence>